<comment type="subunit">
    <text evidence="14">Heterodimer of FNTA and PGGT1B. PGGT1B mediates interaction with substrate peptides.</text>
</comment>
<dbReference type="Gene3D" id="1.50.10.20">
    <property type="match status" value="1"/>
</dbReference>
<organism evidence="18 19">
    <name type="scientific">Drosophila ananassae</name>
    <name type="common">Fruit fly</name>
    <dbReference type="NCBI Taxonomy" id="7217"/>
    <lineage>
        <taxon>Eukaryota</taxon>
        <taxon>Metazoa</taxon>
        <taxon>Ecdysozoa</taxon>
        <taxon>Arthropoda</taxon>
        <taxon>Hexapoda</taxon>
        <taxon>Insecta</taxon>
        <taxon>Pterygota</taxon>
        <taxon>Neoptera</taxon>
        <taxon>Endopterygota</taxon>
        <taxon>Diptera</taxon>
        <taxon>Brachycera</taxon>
        <taxon>Muscomorpha</taxon>
        <taxon>Ephydroidea</taxon>
        <taxon>Drosophilidae</taxon>
        <taxon>Drosophila</taxon>
        <taxon>Sophophora</taxon>
    </lineage>
</organism>
<keyword evidence="7" id="KW-0808">Transferase</keyword>
<keyword evidence="8" id="KW-0479">Metal-binding</keyword>
<evidence type="ECO:0000256" key="9">
    <source>
        <dbReference type="ARBA" id="ARBA00022737"/>
    </source>
</evidence>
<evidence type="ECO:0000256" key="6">
    <source>
        <dbReference type="ARBA" id="ARBA00022602"/>
    </source>
</evidence>
<evidence type="ECO:0000256" key="13">
    <source>
        <dbReference type="ARBA" id="ARBA00050428"/>
    </source>
</evidence>
<dbReference type="FunFam" id="1.50.10.20:FF:000005">
    <property type="entry name" value="Geranylgeranyl transferase type-1 subunit beta"/>
    <property type="match status" value="1"/>
</dbReference>
<evidence type="ECO:0000256" key="5">
    <source>
        <dbReference type="ARBA" id="ARBA00020603"/>
    </source>
</evidence>
<dbReference type="OrthoDB" id="24893at2759"/>
<dbReference type="eggNOG" id="KOG0367">
    <property type="taxonomic scope" value="Eukaryota"/>
</dbReference>
<comment type="similarity">
    <text evidence="3">Belongs to the protein prenyltransferase subunit beta family.</text>
</comment>
<dbReference type="Pfam" id="PF00432">
    <property type="entry name" value="Prenyltrans"/>
    <property type="match status" value="1"/>
</dbReference>
<comment type="catalytic activity">
    <reaction evidence="13">
        <text>geranylgeranyl diphosphate + L-cysteinyl-[protein] = S-geranylgeranyl-L-cysteinyl-[protein] + diphosphate</text>
        <dbReference type="Rhea" id="RHEA:21240"/>
        <dbReference type="Rhea" id="RHEA-COMP:10131"/>
        <dbReference type="Rhea" id="RHEA-COMP:11537"/>
        <dbReference type="ChEBI" id="CHEBI:29950"/>
        <dbReference type="ChEBI" id="CHEBI:33019"/>
        <dbReference type="ChEBI" id="CHEBI:57533"/>
        <dbReference type="ChEBI" id="CHEBI:86021"/>
        <dbReference type="EC" id="2.5.1.59"/>
    </reaction>
</comment>
<evidence type="ECO:0000256" key="1">
    <source>
        <dbReference type="ARBA" id="ARBA00001946"/>
    </source>
</evidence>
<comment type="cofactor">
    <cofactor evidence="2">
        <name>Zn(2+)</name>
        <dbReference type="ChEBI" id="CHEBI:29105"/>
    </cofactor>
</comment>
<dbReference type="PANTHER" id="PTHR11774:SF4">
    <property type="entry name" value="GERANYLGERANYL TRANSFERASE TYPE-1 SUBUNIT BETA"/>
    <property type="match status" value="1"/>
</dbReference>
<dbReference type="CDD" id="cd02895">
    <property type="entry name" value="GGTase-I"/>
    <property type="match status" value="1"/>
</dbReference>
<dbReference type="GeneID" id="6506232"/>
<reference evidence="18 19" key="1">
    <citation type="journal article" date="2007" name="Nature">
        <title>Evolution of genes and genomes on the Drosophila phylogeny.</title>
        <authorList>
            <consortium name="Drosophila 12 Genomes Consortium"/>
            <person name="Clark A.G."/>
            <person name="Eisen M.B."/>
            <person name="Smith D.R."/>
            <person name="Bergman C.M."/>
            <person name="Oliver B."/>
            <person name="Markow T.A."/>
            <person name="Kaufman T.C."/>
            <person name="Kellis M."/>
            <person name="Gelbart W."/>
            <person name="Iyer V.N."/>
            <person name="Pollard D.A."/>
            <person name="Sackton T.B."/>
            <person name="Larracuente A.M."/>
            <person name="Singh N.D."/>
            <person name="Abad J.P."/>
            <person name="Abt D.N."/>
            <person name="Adryan B."/>
            <person name="Aguade M."/>
            <person name="Akashi H."/>
            <person name="Anderson W.W."/>
            <person name="Aquadro C.F."/>
            <person name="Ardell D.H."/>
            <person name="Arguello R."/>
            <person name="Artieri C.G."/>
            <person name="Barbash D.A."/>
            <person name="Barker D."/>
            <person name="Barsanti P."/>
            <person name="Batterham P."/>
            <person name="Batzoglou S."/>
            <person name="Begun D."/>
            <person name="Bhutkar A."/>
            <person name="Blanco E."/>
            <person name="Bosak S.A."/>
            <person name="Bradley R.K."/>
            <person name="Brand A.D."/>
            <person name="Brent M.R."/>
            <person name="Brooks A.N."/>
            <person name="Brown R.H."/>
            <person name="Butlin R.K."/>
            <person name="Caggese C."/>
            <person name="Calvi B.R."/>
            <person name="Bernardo de Carvalho A."/>
            <person name="Caspi A."/>
            <person name="Castrezana S."/>
            <person name="Celniker S.E."/>
            <person name="Chang J.L."/>
            <person name="Chapple C."/>
            <person name="Chatterji S."/>
            <person name="Chinwalla A."/>
            <person name="Civetta A."/>
            <person name="Clifton S.W."/>
            <person name="Comeron J.M."/>
            <person name="Costello J.C."/>
            <person name="Coyne J.A."/>
            <person name="Daub J."/>
            <person name="David R.G."/>
            <person name="Delcher A.L."/>
            <person name="Delehaunty K."/>
            <person name="Do C.B."/>
            <person name="Ebling H."/>
            <person name="Edwards K."/>
            <person name="Eickbush T."/>
            <person name="Evans J.D."/>
            <person name="Filipski A."/>
            <person name="Findeiss S."/>
            <person name="Freyhult E."/>
            <person name="Fulton L."/>
            <person name="Fulton R."/>
            <person name="Garcia A.C."/>
            <person name="Gardiner A."/>
            <person name="Garfield D.A."/>
            <person name="Garvin B.E."/>
            <person name="Gibson G."/>
            <person name="Gilbert D."/>
            <person name="Gnerre S."/>
            <person name="Godfrey J."/>
            <person name="Good R."/>
            <person name="Gotea V."/>
            <person name="Gravely B."/>
            <person name="Greenberg A.J."/>
            <person name="Griffiths-Jones S."/>
            <person name="Gross S."/>
            <person name="Guigo R."/>
            <person name="Gustafson E.A."/>
            <person name="Haerty W."/>
            <person name="Hahn M.W."/>
            <person name="Halligan D.L."/>
            <person name="Halpern A.L."/>
            <person name="Halter G.M."/>
            <person name="Han M.V."/>
            <person name="Heger A."/>
            <person name="Hillier L."/>
            <person name="Hinrichs A.S."/>
            <person name="Holmes I."/>
            <person name="Hoskins R.A."/>
            <person name="Hubisz M.J."/>
            <person name="Hultmark D."/>
            <person name="Huntley M.A."/>
            <person name="Jaffe D.B."/>
            <person name="Jagadeeshan S."/>
            <person name="Jeck W.R."/>
            <person name="Johnson J."/>
            <person name="Jones C.D."/>
            <person name="Jordan W.C."/>
            <person name="Karpen G.H."/>
            <person name="Kataoka E."/>
            <person name="Keightley P.D."/>
            <person name="Kheradpour P."/>
            <person name="Kirkness E.F."/>
            <person name="Koerich L.B."/>
            <person name="Kristiansen K."/>
            <person name="Kudrna D."/>
            <person name="Kulathinal R.J."/>
            <person name="Kumar S."/>
            <person name="Kwok R."/>
            <person name="Lander E."/>
            <person name="Langley C.H."/>
            <person name="Lapoint R."/>
            <person name="Lazzaro B.P."/>
            <person name="Lee S.J."/>
            <person name="Levesque L."/>
            <person name="Li R."/>
            <person name="Lin C.F."/>
            <person name="Lin M.F."/>
            <person name="Lindblad-Toh K."/>
            <person name="Llopart A."/>
            <person name="Long M."/>
            <person name="Low L."/>
            <person name="Lozovsky E."/>
            <person name="Lu J."/>
            <person name="Luo M."/>
            <person name="Machado C.A."/>
            <person name="Makalowski W."/>
            <person name="Marzo M."/>
            <person name="Matsuda M."/>
            <person name="Matzkin L."/>
            <person name="McAllister B."/>
            <person name="McBride C.S."/>
            <person name="McKernan B."/>
            <person name="McKernan K."/>
            <person name="Mendez-Lago M."/>
            <person name="Minx P."/>
            <person name="Mollenhauer M.U."/>
            <person name="Montooth K."/>
            <person name="Mount S.M."/>
            <person name="Mu X."/>
            <person name="Myers E."/>
            <person name="Negre B."/>
            <person name="Newfeld S."/>
            <person name="Nielsen R."/>
            <person name="Noor M.A."/>
            <person name="O'Grady P."/>
            <person name="Pachter L."/>
            <person name="Papaceit M."/>
            <person name="Parisi M.J."/>
            <person name="Parisi M."/>
            <person name="Parts L."/>
            <person name="Pedersen J.S."/>
            <person name="Pesole G."/>
            <person name="Phillippy A.M."/>
            <person name="Ponting C.P."/>
            <person name="Pop M."/>
            <person name="Porcelli D."/>
            <person name="Powell J.R."/>
            <person name="Prohaska S."/>
            <person name="Pruitt K."/>
            <person name="Puig M."/>
            <person name="Quesneville H."/>
            <person name="Ram K.R."/>
            <person name="Rand D."/>
            <person name="Rasmussen M.D."/>
            <person name="Reed L.K."/>
            <person name="Reenan R."/>
            <person name="Reily A."/>
            <person name="Remington K.A."/>
            <person name="Rieger T.T."/>
            <person name="Ritchie M.G."/>
            <person name="Robin C."/>
            <person name="Rogers Y.H."/>
            <person name="Rohde C."/>
            <person name="Rozas J."/>
            <person name="Rubenfield M.J."/>
            <person name="Ruiz A."/>
            <person name="Russo S."/>
            <person name="Salzberg S.L."/>
            <person name="Sanchez-Gracia A."/>
            <person name="Saranga D.J."/>
            <person name="Sato H."/>
            <person name="Schaeffer S.W."/>
            <person name="Schatz M.C."/>
            <person name="Schlenke T."/>
            <person name="Schwartz R."/>
            <person name="Segarra C."/>
            <person name="Singh R.S."/>
            <person name="Sirot L."/>
            <person name="Sirota M."/>
            <person name="Sisneros N.B."/>
            <person name="Smith C.D."/>
            <person name="Smith T.F."/>
            <person name="Spieth J."/>
            <person name="Stage D.E."/>
            <person name="Stark A."/>
            <person name="Stephan W."/>
            <person name="Strausberg R.L."/>
            <person name="Strempel S."/>
            <person name="Sturgill D."/>
            <person name="Sutton G."/>
            <person name="Sutton G.G."/>
            <person name="Tao W."/>
            <person name="Teichmann S."/>
            <person name="Tobari Y.N."/>
            <person name="Tomimura Y."/>
            <person name="Tsolas J.M."/>
            <person name="Valente V.L."/>
            <person name="Venter E."/>
            <person name="Venter J.C."/>
            <person name="Vicario S."/>
            <person name="Vieira F.G."/>
            <person name="Vilella A.J."/>
            <person name="Villasante A."/>
            <person name="Walenz B."/>
            <person name="Wang J."/>
            <person name="Wasserman M."/>
            <person name="Watts T."/>
            <person name="Wilson D."/>
            <person name="Wilson R.K."/>
            <person name="Wing R.A."/>
            <person name="Wolfner M.F."/>
            <person name="Wong A."/>
            <person name="Wong G.K."/>
            <person name="Wu C.I."/>
            <person name="Wu G."/>
            <person name="Yamamoto D."/>
            <person name="Yang H.P."/>
            <person name="Yang S.P."/>
            <person name="Yorke J.A."/>
            <person name="Yoshida K."/>
            <person name="Zdobnov E."/>
            <person name="Zhang P."/>
            <person name="Zhang Y."/>
            <person name="Zimin A.V."/>
            <person name="Baldwin J."/>
            <person name="Abdouelleil A."/>
            <person name="Abdulkadir J."/>
            <person name="Abebe A."/>
            <person name="Abera B."/>
            <person name="Abreu J."/>
            <person name="Acer S.C."/>
            <person name="Aftuck L."/>
            <person name="Alexander A."/>
            <person name="An P."/>
            <person name="Anderson E."/>
            <person name="Anderson S."/>
            <person name="Arachi H."/>
            <person name="Azer M."/>
            <person name="Bachantsang P."/>
            <person name="Barry A."/>
            <person name="Bayul T."/>
            <person name="Berlin A."/>
            <person name="Bessette D."/>
            <person name="Bloom T."/>
            <person name="Blye J."/>
            <person name="Boguslavskiy L."/>
            <person name="Bonnet C."/>
            <person name="Boukhgalter B."/>
            <person name="Bourzgui I."/>
            <person name="Brown A."/>
            <person name="Cahill P."/>
            <person name="Channer S."/>
            <person name="Cheshatsang Y."/>
            <person name="Chuda L."/>
            <person name="Citroen M."/>
            <person name="Collymore A."/>
            <person name="Cooke P."/>
            <person name="Costello M."/>
            <person name="D'Aco K."/>
            <person name="Daza R."/>
            <person name="De Haan G."/>
            <person name="DeGray S."/>
            <person name="DeMaso C."/>
            <person name="Dhargay N."/>
            <person name="Dooley K."/>
            <person name="Dooley E."/>
            <person name="Doricent M."/>
            <person name="Dorje P."/>
            <person name="Dorjee K."/>
            <person name="Dupes A."/>
            <person name="Elong R."/>
            <person name="Falk J."/>
            <person name="Farina A."/>
            <person name="Faro S."/>
            <person name="Ferguson D."/>
            <person name="Fisher S."/>
            <person name="Foley C.D."/>
            <person name="Franke A."/>
            <person name="Friedrich D."/>
            <person name="Gadbois L."/>
            <person name="Gearin G."/>
            <person name="Gearin C.R."/>
            <person name="Giannoukos G."/>
            <person name="Goode T."/>
            <person name="Graham J."/>
            <person name="Grandbois E."/>
            <person name="Grewal S."/>
            <person name="Gyaltsen K."/>
            <person name="Hafez N."/>
            <person name="Hagos B."/>
            <person name="Hall J."/>
            <person name="Henson C."/>
            <person name="Hollinger A."/>
            <person name="Honan T."/>
            <person name="Huard M.D."/>
            <person name="Hughes L."/>
            <person name="Hurhula B."/>
            <person name="Husby M.E."/>
            <person name="Kamat A."/>
            <person name="Kanga B."/>
            <person name="Kashin S."/>
            <person name="Khazanovich D."/>
            <person name="Kisner P."/>
            <person name="Lance K."/>
            <person name="Lara M."/>
            <person name="Lee W."/>
            <person name="Lennon N."/>
            <person name="Letendre F."/>
            <person name="LeVine R."/>
            <person name="Lipovsky A."/>
            <person name="Liu X."/>
            <person name="Liu J."/>
            <person name="Liu S."/>
            <person name="Lokyitsang T."/>
            <person name="Lokyitsang Y."/>
            <person name="Lubonja R."/>
            <person name="Lui A."/>
            <person name="MacDonald P."/>
            <person name="Magnisalis V."/>
            <person name="Maru K."/>
            <person name="Matthews C."/>
            <person name="McCusker W."/>
            <person name="McDonough S."/>
            <person name="Mehta T."/>
            <person name="Meldrim J."/>
            <person name="Meneus L."/>
            <person name="Mihai O."/>
            <person name="Mihalev A."/>
            <person name="Mihova T."/>
            <person name="Mittelman R."/>
            <person name="Mlenga V."/>
            <person name="Montmayeur A."/>
            <person name="Mulrain L."/>
            <person name="Navidi A."/>
            <person name="Naylor J."/>
            <person name="Negash T."/>
            <person name="Nguyen T."/>
            <person name="Nguyen N."/>
            <person name="Nicol R."/>
            <person name="Norbu C."/>
            <person name="Norbu N."/>
            <person name="Novod N."/>
            <person name="O'Neill B."/>
            <person name="Osman S."/>
            <person name="Markiewicz E."/>
            <person name="Oyono O.L."/>
            <person name="Patti C."/>
            <person name="Phunkhang P."/>
            <person name="Pierre F."/>
            <person name="Priest M."/>
            <person name="Raghuraman S."/>
            <person name="Rege F."/>
            <person name="Reyes R."/>
            <person name="Rise C."/>
            <person name="Rogov P."/>
            <person name="Ross K."/>
            <person name="Ryan E."/>
            <person name="Settipalli S."/>
            <person name="Shea T."/>
            <person name="Sherpa N."/>
            <person name="Shi L."/>
            <person name="Shih D."/>
            <person name="Sparrow T."/>
            <person name="Spaulding J."/>
            <person name="Stalker J."/>
            <person name="Stange-Thomann N."/>
            <person name="Stavropoulos S."/>
            <person name="Stone C."/>
            <person name="Strader C."/>
            <person name="Tesfaye S."/>
            <person name="Thomson T."/>
            <person name="Thoulutsang Y."/>
            <person name="Thoulutsang D."/>
            <person name="Topham K."/>
            <person name="Topping I."/>
            <person name="Tsamla T."/>
            <person name="Vassiliev H."/>
            <person name="Vo A."/>
            <person name="Wangchuk T."/>
            <person name="Wangdi T."/>
            <person name="Weiand M."/>
            <person name="Wilkinson J."/>
            <person name="Wilson A."/>
            <person name="Yadav S."/>
            <person name="Young G."/>
            <person name="Yu Q."/>
            <person name="Zembek L."/>
            <person name="Zhong D."/>
            <person name="Zimmer A."/>
            <person name="Zwirko Z."/>
            <person name="Jaffe D.B."/>
            <person name="Alvarez P."/>
            <person name="Brockman W."/>
            <person name="Butler J."/>
            <person name="Chin C."/>
            <person name="Gnerre S."/>
            <person name="Grabherr M."/>
            <person name="Kleber M."/>
            <person name="Mauceli E."/>
            <person name="MacCallum I."/>
        </authorList>
    </citation>
    <scope>NUCLEOTIDE SEQUENCE [LARGE SCALE GENOMIC DNA]</scope>
    <source>
        <strain evidence="19">Tucson 14024-0371.13</strain>
    </source>
</reference>
<comment type="cofactor">
    <cofactor evidence="1">
        <name>Mg(2+)</name>
        <dbReference type="ChEBI" id="CHEBI:18420"/>
    </cofactor>
</comment>
<accession>B3MVK4</accession>
<dbReference type="GO" id="GO:0004662">
    <property type="term" value="F:CAAX-protein geranylgeranyltransferase activity"/>
    <property type="evidence" value="ECO:0007669"/>
    <property type="project" value="UniProtKB-EC"/>
</dbReference>
<dbReference type="GO" id="GO:0005953">
    <property type="term" value="C:CAAX-protein geranylgeranyltransferase complex"/>
    <property type="evidence" value="ECO:0007669"/>
    <property type="project" value="InterPro"/>
</dbReference>
<dbReference type="EC" id="2.5.1.59" evidence="4"/>
<evidence type="ECO:0000313" key="19">
    <source>
        <dbReference type="Proteomes" id="UP000007801"/>
    </source>
</evidence>
<dbReference type="InterPro" id="IPR041960">
    <property type="entry name" value="GGTase_I_beta"/>
</dbReference>
<dbReference type="CTD" id="33704"/>
<evidence type="ECO:0000256" key="11">
    <source>
        <dbReference type="ARBA" id="ARBA00022842"/>
    </source>
</evidence>
<keyword evidence="11" id="KW-0460">Magnesium</keyword>
<dbReference type="AlphaFoldDB" id="B3MVK4"/>
<evidence type="ECO:0000256" key="15">
    <source>
        <dbReference type="ARBA" id="ARBA00078363"/>
    </source>
</evidence>
<dbReference type="InterPro" id="IPR008930">
    <property type="entry name" value="Terpenoid_cyclase/PrenylTrfase"/>
</dbReference>
<feature type="domain" description="Prenyltransferase alpha-alpha toroid" evidence="17">
    <location>
        <begin position="19"/>
        <end position="342"/>
    </location>
</feature>
<evidence type="ECO:0000256" key="4">
    <source>
        <dbReference type="ARBA" id="ARBA00012700"/>
    </source>
</evidence>
<dbReference type="OMA" id="RWCLMRQ"/>
<dbReference type="GO" id="GO:0035050">
    <property type="term" value="P:embryonic heart tube development"/>
    <property type="evidence" value="ECO:0007669"/>
    <property type="project" value="EnsemblMetazoa"/>
</dbReference>
<evidence type="ECO:0000259" key="17">
    <source>
        <dbReference type="Pfam" id="PF00432"/>
    </source>
</evidence>
<dbReference type="PhylomeDB" id="B3MVK4"/>
<evidence type="ECO:0000256" key="12">
    <source>
        <dbReference type="ARBA" id="ARBA00031713"/>
    </source>
</evidence>
<dbReference type="GO" id="GO:0046872">
    <property type="term" value="F:metal ion binding"/>
    <property type="evidence" value="ECO:0007669"/>
    <property type="project" value="UniProtKB-KW"/>
</dbReference>
<dbReference type="InterPro" id="IPR045089">
    <property type="entry name" value="PGGT1B-like"/>
</dbReference>
<evidence type="ECO:0000256" key="16">
    <source>
        <dbReference type="SAM" id="MobiDB-lite"/>
    </source>
</evidence>
<dbReference type="EMBL" id="CH902624">
    <property type="protein sequence ID" value="EDV33269.1"/>
    <property type="molecule type" value="Genomic_DNA"/>
</dbReference>
<keyword evidence="10" id="KW-0862">Zinc</keyword>
<sequence length="404" mass="45105">MSCHIDMENHVDPEPLPFSRHAKNLLRFLNLLPARMASHDNTRSTIVFFAVSGLDVLNSLHLIQPYLRQDLIDWIYGGLVVPRDNEKRCGGFMGCRAMVPKTEDAALLECMRKYQWGHLAMTYTSIAVLVTLGDDLSGLDRKSIVDGVAAVQKKEGSFGACIDGSEDDMRFVYCAATICYMLDYWGDVDKEAMFQFIMRSLRYDYGFSQELEGEAHGGTTFCALAALQLSGQLQRLDSTTVERIKRWLIFRQMDGFQGRPNKPVDTCYSFWIGASLCILDAFEVTDYAKNREYILSTQDKLIGGFSKWPQGNPDPFHTYLGLCGLSFTGEPGLGAVHPSLNMSMAAYAHLQHLHEQWRSENGKGEEDHGLSSAAQQQLKLKMKEGDPKATTAATTSNSPLIPAQ</sequence>
<dbReference type="HOGENOM" id="CLU_028946_2_2_1"/>
<dbReference type="KEGG" id="dan:6506232"/>
<name>B3MVK4_DROAN</name>
<dbReference type="Proteomes" id="UP000007801">
    <property type="component" value="Unassembled WGS sequence"/>
</dbReference>
<dbReference type="PANTHER" id="PTHR11774">
    <property type="entry name" value="GERANYLGERANYL TRANSFERASE TYPE BETA SUBUNIT"/>
    <property type="match status" value="1"/>
</dbReference>
<dbReference type="InterPro" id="IPR001330">
    <property type="entry name" value="Prenyltrans"/>
</dbReference>
<dbReference type="InParanoid" id="B3MVK4"/>
<feature type="compositionally biased region" description="Basic and acidic residues" evidence="16">
    <location>
        <begin position="360"/>
        <end position="369"/>
    </location>
</feature>
<dbReference type="SMR" id="B3MVK4"/>
<gene>
    <name evidence="18" type="primary">Dana\GF23591</name>
    <name evidence="18" type="synonym">dana_GLEANR_838</name>
    <name evidence="18" type="ORF">GF23591</name>
</gene>
<dbReference type="STRING" id="7217.B3MVK4"/>
<proteinExistence type="inferred from homology"/>
<protein>
    <recommendedName>
        <fullName evidence="5">Geranylgeranyl transferase type-1 subunit beta</fullName>
        <ecNumber evidence="4">2.5.1.59</ecNumber>
    </recommendedName>
    <alternativeName>
        <fullName evidence="12">Geranylgeranyl transferase type I subunit beta</fullName>
    </alternativeName>
    <alternativeName>
        <fullName evidence="15">Type I protein geranyl-geranyltransferase subunit beta</fullName>
    </alternativeName>
</protein>
<evidence type="ECO:0000256" key="3">
    <source>
        <dbReference type="ARBA" id="ARBA00010497"/>
    </source>
</evidence>
<feature type="region of interest" description="Disordered" evidence="16">
    <location>
        <begin position="360"/>
        <end position="404"/>
    </location>
</feature>
<evidence type="ECO:0000256" key="8">
    <source>
        <dbReference type="ARBA" id="ARBA00022723"/>
    </source>
</evidence>
<keyword evidence="9" id="KW-0677">Repeat</keyword>
<evidence type="ECO:0000256" key="14">
    <source>
        <dbReference type="ARBA" id="ARBA00065714"/>
    </source>
</evidence>
<dbReference type="FunCoup" id="B3MVK4">
    <property type="interactions" value="247"/>
</dbReference>
<keyword evidence="6" id="KW-0637">Prenyltransferase</keyword>
<feature type="compositionally biased region" description="Polar residues" evidence="16">
    <location>
        <begin position="391"/>
        <end position="404"/>
    </location>
</feature>
<evidence type="ECO:0000256" key="10">
    <source>
        <dbReference type="ARBA" id="ARBA00022833"/>
    </source>
</evidence>
<evidence type="ECO:0000256" key="2">
    <source>
        <dbReference type="ARBA" id="ARBA00001947"/>
    </source>
</evidence>
<evidence type="ECO:0000313" key="18">
    <source>
        <dbReference type="EMBL" id="EDV33269.1"/>
    </source>
</evidence>
<dbReference type="SUPFAM" id="SSF48239">
    <property type="entry name" value="Terpenoid cyclases/Protein prenyltransferases"/>
    <property type="match status" value="1"/>
</dbReference>
<evidence type="ECO:0000256" key="7">
    <source>
        <dbReference type="ARBA" id="ARBA00022679"/>
    </source>
</evidence>
<keyword evidence="19" id="KW-1185">Reference proteome</keyword>